<dbReference type="PANTHER" id="PTHR22684:SF0">
    <property type="entry name" value="RIBOSOME QUALITY CONTROL COMPLEX SUBUNIT TCF25"/>
    <property type="match status" value="1"/>
</dbReference>
<dbReference type="OrthoDB" id="205993at2759"/>
<proteinExistence type="predicted"/>
<evidence type="ECO:0000313" key="2">
    <source>
        <dbReference type="EMBL" id="KZP07253.1"/>
    </source>
</evidence>
<gene>
    <name evidence="2" type="ORF">FIBSPDRAFT_939617</name>
</gene>
<dbReference type="AlphaFoldDB" id="A0A167XII1"/>
<feature type="compositionally biased region" description="Basic residues" evidence="1">
    <location>
        <begin position="70"/>
        <end position="82"/>
    </location>
</feature>
<dbReference type="PANTHER" id="PTHR22684">
    <property type="entry name" value="NULP1-RELATED"/>
    <property type="match status" value="1"/>
</dbReference>
<dbReference type="GO" id="GO:1990112">
    <property type="term" value="C:RQC complex"/>
    <property type="evidence" value="ECO:0007669"/>
    <property type="project" value="TreeGrafter"/>
</dbReference>
<accession>A0A167XII1</accession>
<feature type="region of interest" description="Disordered" evidence="1">
    <location>
        <begin position="17"/>
        <end position="147"/>
    </location>
</feature>
<dbReference type="STRING" id="436010.A0A167XII1"/>
<feature type="region of interest" description="Disordered" evidence="1">
    <location>
        <begin position="715"/>
        <end position="756"/>
    </location>
</feature>
<dbReference type="GO" id="GO:1990116">
    <property type="term" value="P:ribosome-associated ubiquitin-dependent protein catabolic process"/>
    <property type="evidence" value="ECO:0007669"/>
    <property type="project" value="TreeGrafter"/>
</dbReference>
<sequence length="796" mass="89521">MPPRLNKRQQRELEELEALGKASNVEEPSSEEEAEIIPVKPAGGFAALFSADSEEEAPESEADEKPQPTKNKKSKKKKKKKVAAVIVEAEAAPETPGKSQKSTGQTKVATKKGKGKEKAPEKDDLDQALAELSQKLASGPEQPTMSSANQTLASLLSVSLVHLDSDAEMRKFFGSKVVSAAKSSTTGSPGGSRTRQVGAQKSHLTRPQPSWWAAKQREGLSIRQYDQDDVEDKLKRLGWAQAVEEKWWTVEYTKRYKSVTLSFIQAVNAGDPEAFWRILQKLPWHGDTLLQLAEVYRHREEYSQAVDFTERALFTYERSFVGAFNFTGGMNRLDFDRVENRPFFLALHRQVTDLQRRGCYRTAFEFARLLYSLDPWSDPHGALCHLDYLAIRCGMGAWLLEMWELFDGFAQDKSRKNRVNVNFLPGWAYAKALALRAQEDAKKDKIHDASDAALKDAILAFPEIVPLLADKADIKIPDDIRSNSRFKILTEGSLSSSAHNFLHLLSHLYAQRSSPLWKDAKRASWLAKTAASVVPQADWDRPQRKQFFNFYEPIGPRYSMYRQITILETSYRSLFAFIPREILNVKQLACDPLPPQTATNVYDAEFFKGVEDVFSIRHRTRQDAAGDQRLLERLIPDPVFLRQLQPRQSSIPKAFFNAHPGFAERFPGGIVQFAQMAGEMPEDQLEDIMIAEAENLPQNLGMPGGFEAQFAAEFTSDEEEGEGAVPRLAVPDDAEGSDRGREEQNSEEEEVAPMPVRMIRNVMNRFWGGNTAAAEDTSEDEAHEAHELPIHEDGGD</sequence>
<name>A0A167XII1_9AGAM</name>
<dbReference type="InterPro" id="IPR006994">
    <property type="entry name" value="TCF25/Rqc1"/>
</dbReference>
<dbReference type="EMBL" id="KV417757">
    <property type="protein sequence ID" value="KZP07253.1"/>
    <property type="molecule type" value="Genomic_DNA"/>
</dbReference>
<dbReference type="Pfam" id="PF04910">
    <property type="entry name" value="Tcf25"/>
    <property type="match status" value="1"/>
</dbReference>
<evidence type="ECO:0000313" key="3">
    <source>
        <dbReference type="Proteomes" id="UP000076532"/>
    </source>
</evidence>
<feature type="compositionally biased region" description="Acidic residues" evidence="1">
    <location>
        <begin position="52"/>
        <end position="62"/>
    </location>
</feature>
<dbReference type="GO" id="GO:0072344">
    <property type="term" value="P:rescue of stalled ribosome"/>
    <property type="evidence" value="ECO:0007669"/>
    <property type="project" value="TreeGrafter"/>
</dbReference>
<organism evidence="2 3">
    <name type="scientific">Athelia psychrophila</name>
    <dbReference type="NCBI Taxonomy" id="1759441"/>
    <lineage>
        <taxon>Eukaryota</taxon>
        <taxon>Fungi</taxon>
        <taxon>Dikarya</taxon>
        <taxon>Basidiomycota</taxon>
        <taxon>Agaricomycotina</taxon>
        <taxon>Agaricomycetes</taxon>
        <taxon>Agaricomycetidae</taxon>
        <taxon>Atheliales</taxon>
        <taxon>Atheliaceae</taxon>
        <taxon>Athelia</taxon>
    </lineage>
</organism>
<feature type="region of interest" description="Disordered" evidence="1">
    <location>
        <begin position="770"/>
        <end position="796"/>
    </location>
</feature>
<feature type="region of interest" description="Disordered" evidence="1">
    <location>
        <begin position="181"/>
        <end position="210"/>
    </location>
</feature>
<feature type="compositionally biased region" description="Low complexity" evidence="1">
    <location>
        <begin position="183"/>
        <end position="195"/>
    </location>
</feature>
<dbReference type="Proteomes" id="UP000076532">
    <property type="component" value="Unassembled WGS sequence"/>
</dbReference>
<keyword evidence="3" id="KW-1185">Reference proteome</keyword>
<evidence type="ECO:0000256" key="1">
    <source>
        <dbReference type="SAM" id="MobiDB-lite"/>
    </source>
</evidence>
<feature type="compositionally biased region" description="Low complexity" evidence="1">
    <location>
        <begin position="83"/>
        <end position="94"/>
    </location>
</feature>
<reference evidence="2 3" key="1">
    <citation type="journal article" date="2016" name="Mol. Biol. Evol.">
        <title>Comparative Genomics of Early-Diverging Mushroom-Forming Fungi Provides Insights into the Origins of Lignocellulose Decay Capabilities.</title>
        <authorList>
            <person name="Nagy L.G."/>
            <person name="Riley R."/>
            <person name="Tritt A."/>
            <person name="Adam C."/>
            <person name="Daum C."/>
            <person name="Floudas D."/>
            <person name="Sun H."/>
            <person name="Yadav J.S."/>
            <person name="Pangilinan J."/>
            <person name="Larsson K.H."/>
            <person name="Matsuura K."/>
            <person name="Barry K."/>
            <person name="Labutti K."/>
            <person name="Kuo R."/>
            <person name="Ohm R.A."/>
            <person name="Bhattacharya S.S."/>
            <person name="Shirouzu T."/>
            <person name="Yoshinaga Y."/>
            <person name="Martin F.M."/>
            <person name="Grigoriev I.V."/>
            <person name="Hibbett D.S."/>
        </authorList>
    </citation>
    <scope>NUCLEOTIDE SEQUENCE [LARGE SCALE GENOMIC DNA]</scope>
    <source>
        <strain evidence="2 3">CBS 109695</strain>
    </source>
</reference>
<feature type="compositionally biased region" description="Basic and acidic residues" evidence="1">
    <location>
        <begin position="783"/>
        <end position="796"/>
    </location>
</feature>
<protein>
    <submittedName>
        <fullName evidence="2">DUF654-domain-containing protein</fullName>
    </submittedName>
</protein>